<dbReference type="InterPro" id="IPR029030">
    <property type="entry name" value="Caspase-like_dom_sf"/>
</dbReference>
<dbReference type="PRINTS" id="PR00376">
    <property type="entry name" value="IL1BCENZYME"/>
</dbReference>
<dbReference type="PROSITE" id="PS50208">
    <property type="entry name" value="CASPASE_P20"/>
    <property type="match status" value="1"/>
</dbReference>
<dbReference type="Proteomes" id="UP000030765">
    <property type="component" value="Unassembled WGS sequence"/>
</dbReference>
<dbReference type="GO" id="GO:0006508">
    <property type="term" value="P:proteolysis"/>
    <property type="evidence" value="ECO:0007669"/>
    <property type="project" value="InterPro"/>
</dbReference>
<dbReference type="GO" id="GO:0004197">
    <property type="term" value="F:cysteine-type endopeptidase activity"/>
    <property type="evidence" value="ECO:0007669"/>
    <property type="project" value="InterPro"/>
</dbReference>
<sequence>MAASKVAEKYDLSKKAYVVVLHHHKYTESFMDRKGSAVDLALIKDFFRFYRTEPDDLDIHENLSLLQVRLLMDGIYQKDFSAYSCLIVIIMGHGAENDTILADVYYNKKKELVRDVYFLDEDVMEKVAMNRTLAGKPKMFIVNACRGENRVEVDSAVRRERYDNSDTIRFQSTFEGIRI</sequence>
<gene>
    <name evidence="3" type="ORF">ZHAS_00010970</name>
</gene>
<evidence type="ECO:0000313" key="5">
    <source>
        <dbReference type="Proteomes" id="UP000030765"/>
    </source>
</evidence>
<dbReference type="Pfam" id="PF00656">
    <property type="entry name" value="Peptidase_C14"/>
    <property type="match status" value="1"/>
</dbReference>
<dbReference type="EMBL" id="KE525238">
    <property type="protein sequence ID" value="KFB43193.1"/>
    <property type="molecule type" value="Genomic_DNA"/>
</dbReference>
<dbReference type="InterPro" id="IPR015917">
    <property type="entry name" value="Pept_C14A"/>
</dbReference>
<protein>
    <submittedName>
        <fullName evidence="3">AGAP010826-PA-like protein</fullName>
    </submittedName>
</protein>
<feature type="domain" description="Caspase family p20" evidence="2">
    <location>
        <begin position="14"/>
        <end position="149"/>
    </location>
</feature>
<reference evidence="3 5" key="1">
    <citation type="journal article" date="2014" name="BMC Genomics">
        <title>Genome sequence of Anopheles sinensis provides insight into genetics basis of mosquito competence for malaria parasites.</title>
        <authorList>
            <person name="Zhou D."/>
            <person name="Zhang D."/>
            <person name="Ding G."/>
            <person name="Shi L."/>
            <person name="Hou Q."/>
            <person name="Ye Y."/>
            <person name="Xu Y."/>
            <person name="Zhou H."/>
            <person name="Xiong C."/>
            <person name="Li S."/>
            <person name="Yu J."/>
            <person name="Hong S."/>
            <person name="Yu X."/>
            <person name="Zou P."/>
            <person name="Chen C."/>
            <person name="Chang X."/>
            <person name="Wang W."/>
            <person name="Lv Y."/>
            <person name="Sun Y."/>
            <person name="Ma L."/>
            <person name="Shen B."/>
            <person name="Zhu C."/>
        </authorList>
    </citation>
    <scope>NUCLEOTIDE SEQUENCE [LARGE SCALE GENOMIC DNA]</scope>
</reference>
<dbReference type="InterPro" id="IPR001309">
    <property type="entry name" value="Pept_C14_p20"/>
</dbReference>
<accession>A0A084VYZ9</accession>
<evidence type="ECO:0000313" key="3">
    <source>
        <dbReference type="EMBL" id="KFB43193.1"/>
    </source>
</evidence>
<dbReference type="OrthoDB" id="6114029at2759"/>
<dbReference type="Gene3D" id="3.40.50.1460">
    <property type="match status" value="1"/>
</dbReference>
<dbReference type="AlphaFoldDB" id="A0A084VYZ9"/>
<dbReference type="InterPro" id="IPR011600">
    <property type="entry name" value="Pept_C14_caspase"/>
</dbReference>
<dbReference type="EMBL" id="ATLV01018576">
    <property type="status" value="NOT_ANNOTATED_CDS"/>
    <property type="molecule type" value="Genomic_DNA"/>
</dbReference>
<evidence type="ECO:0000259" key="2">
    <source>
        <dbReference type="PROSITE" id="PS50208"/>
    </source>
</evidence>
<keyword evidence="5" id="KW-1185">Reference proteome</keyword>
<evidence type="ECO:0000313" key="4">
    <source>
        <dbReference type="EnsemblMetazoa" id="ASIC010970-PA"/>
    </source>
</evidence>
<dbReference type="EnsemblMetazoa" id="ASIC010970-RA">
    <property type="protein sequence ID" value="ASIC010970-PA"/>
    <property type="gene ID" value="ASIC010970"/>
</dbReference>
<comment type="similarity">
    <text evidence="1">Belongs to the peptidase C14A family.</text>
</comment>
<dbReference type="VEuPathDB" id="VectorBase:ASIS013631"/>
<reference evidence="4" key="2">
    <citation type="submission" date="2020-05" db="UniProtKB">
        <authorList>
            <consortium name="EnsemblMetazoa"/>
        </authorList>
    </citation>
    <scope>IDENTIFICATION</scope>
</reference>
<dbReference type="VEuPathDB" id="VectorBase:ASIC010970"/>
<name>A0A084VYZ9_ANOSI</name>
<evidence type="ECO:0000256" key="1">
    <source>
        <dbReference type="ARBA" id="ARBA00010134"/>
    </source>
</evidence>
<proteinExistence type="inferred from homology"/>
<dbReference type="SUPFAM" id="SSF52129">
    <property type="entry name" value="Caspase-like"/>
    <property type="match status" value="1"/>
</dbReference>
<dbReference type="OMA" id="IVIIMGH"/>
<dbReference type="STRING" id="74873.A0A084VYZ9"/>
<organism evidence="3">
    <name type="scientific">Anopheles sinensis</name>
    <name type="common">Mosquito</name>
    <dbReference type="NCBI Taxonomy" id="74873"/>
    <lineage>
        <taxon>Eukaryota</taxon>
        <taxon>Metazoa</taxon>
        <taxon>Ecdysozoa</taxon>
        <taxon>Arthropoda</taxon>
        <taxon>Hexapoda</taxon>
        <taxon>Insecta</taxon>
        <taxon>Pterygota</taxon>
        <taxon>Neoptera</taxon>
        <taxon>Endopterygota</taxon>
        <taxon>Diptera</taxon>
        <taxon>Nematocera</taxon>
        <taxon>Culicoidea</taxon>
        <taxon>Culicidae</taxon>
        <taxon>Anophelinae</taxon>
        <taxon>Anopheles</taxon>
    </lineage>
</organism>